<dbReference type="EMBL" id="CP001341">
    <property type="protein sequence ID" value="ACL39837.1"/>
    <property type="molecule type" value="Genomic_DNA"/>
</dbReference>
<evidence type="ECO:0000313" key="2">
    <source>
        <dbReference type="Proteomes" id="UP000002505"/>
    </source>
</evidence>
<dbReference type="Proteomes" id="UP000002505">
    <property type="component" value="Chromosome"/>
</dbReference>
<dbReference type="KEGG" id="ach:Achl_1861"/>
<dbReference type="OrthoDB" id="9999318at2"/>
<evidence type="ECO:0000313" key="1">
    <source>
        <dbReference type="EMBL" id="ACL39837.1"/>
    </source>
</evidence>
<sequence>MDWSFNIGDPEAMFKEPPEEVVAPVKAAADAFAQASRTAKQAADNLAESVRTAAAAGYGHSWIGEHSGLAAADVERLITGENLY</sequence>
<accession>B8H7Q7</accession>
<dbReference type="AlphaFoldDB" id="B8H7Q7"/>
<name>B8H7Q7_PSECP</name>
<gene>
    <name evidence="1" type="ordered locus">Achl_1861</name>
</gene>
<reference evidence="1" key="1">
    <citation type="submission" date="2009-01" db="EMBL/GenBank/DDBJ databases">
        <title>Complete sequence of chromosome of Arthrobacter chlorophenolicus A6.</title>
        <authorList>
            <consortium name="US DOE Joint Genome Institute"/>
            <person name="Lucas S."/>
            <person name="Copeland A."/>
            <person name="Lapidus A."/>
            <person name="Glavina del Rio T."/>
            <person name="Tice H."/>
            <person name="Bruce D."/>
            <person name="Goodwin L."/>
            <person name="Pitluck S."/>
            <person name="Goltsman E."/>
            <person name="Clum A."/>
            <person name="Larimer F."/>
            <person name="Land M."/>
            <person name="Hauser L."/>
            <person name="Kyrpides N."/>
            <person name="Mikhailova N."/>
            <person name="Jansson J."/>
            <person name="Richardson P."/>
        </authorList>
    </citation>
    <scope>NUCLEOTIDE SEQUENCE [LARGE SCALE GENOMIC DNA]</scope>
    <source>
        <strain evidence="1">A6</strain>
    </source>
</reference>
<keyword evidence="2" id="KW-1185">Reference proteome</keyword>
<proteinExistence type="predicted"/>
<dbReference type="HOGENOM" id="CLU_2520431_0_0_11"/>
<organism evidence="1 2">
    <name type="scientific">Pseudarthrobacter chlorophenolicus (strain ATCC 700700 / DSM 12829 / CIP 107037 / JCM 12360 / KCTC 9906 / NCIMB 13794 / A6)</name>
    <name type="common">Arthrobacter chlorophenolicus</name>
    <dbReference type="NCBI Taxonomy" id="452863"/>
    <lineage>
        <taxon>Bacteria</taxon>
        <taxon>Bacillati</taxon>
        <taxon>Actinomycetota</taxon>
        <taxon>Actinomycetes</taxon>
        <taxon>Micrococcales</taxon>
        <taxon>Micrococcaceae</taxon>
        <taxon>Pseudarthrobacter</taxon>
    </lineage>
</organism>
<protein>
    <submittedName>
        <fullName evidence="1">Uncharacterized protein</fullName>
    </submittedName>
</protein>
<dbReference type="RefSeq" id="WP_015937057.1">
    <property type="nucleotide sequence ID" value="NC_011886.1"/>
</dbReference>